<evidence type="ECO:0000313" key="3">
    <source>
        <dbReference type="EMBL" id="MBB4934231.1"/>
    </source>
</evidence>
<feature type="transmembrane region" description="Helical" evidence="2">
    <location>
        <begin position="139"/>
        <end position="158"/>
    </location>
</feature>
<evidence type="ECO:0000256" key="2">
    <source>
        <dbReference type="SAM" id="Phobius"/>
    </source>
</evidence>
<evidence type="ECO:0000256" key="1">
    <source>
        <dbReference type="SAM" id="MobiDB-lite"/>
    </source>
</evidence>
<feature type="region of interest" description="Disordered" evidence="1">
    <location>
        <begin position="299"/>
        <end position="327"/>
    </location>
</feature>
<feature type="transmembrane region" description="Helical" evidence="2">
    <location>
        <begin position="178"/>
        <end position="201"/>
    </location>
</feature>
<dbReference type="EMBL" id="JACHJT010000001">
    <property type="protein sequence ID" value="MBB4934231.1"/>
    <property type="molecule type" value="Genomic_DNA"/>
</dbReference>
<dbReference type="InterPro" id="IPR026898">
    <property type="entry name" value="PrsW"/>
</dbReference>
<accession>A0A7W7W4W3</accession>
<keyword evidence="2" id="KW-0812">Transmembrane</keyword>
<feature type="transmembrane region" description="Helical" evidence="2">
    <location>
        <begin position="21"/>
        <end position="38"/>
    </location>
</feature>
<protein>
    <submittedName>
        <fullName evidence="3">RsiW-degrading membrane proteinase PrsW (M82 family)</fullName>
    </submittedName>
</protein>
<evidence type="ECO:0000313" key="4">
    <source>
        <dbReference type="Proteomes" id="UP000523007"/>
    </source>
</evidence>
<keyword evidence="4" id="KW-1185">Reference proteome</keyword>
<feature type="transmembrane region" description="Helical" evidence="2">
    <location>
        <begin position="108"/>
        <end position="127"/>
    </location>
</feature>
<feature type="transmembrane region" description="Helical" evidence="2">
    <location>
        <begin position="208"/>
        <end position="228"/>
    </location>
</feature>
<reference evidence="3 4" key="1">
    <citation type="submission" date="2020-08" db="EMBL/GenBank/DDBJ databases">
        <title>Sequencing the genomes of 1000 actinobacteria strains.</title>
        <authorList>
            <person name="Klenk H.-P."/>
        </authorList>
    </citation>
    <scope>NUCLEOTIDE SEQUENCE [LARGE SCALE GENOMIC DNA]</scope>
    <source>
        <strain evidence="3 4">DSM 102030</strain>
    </source>
</reference>
<keyword evidence="2" id="KW-1133">Transmembrane helix</keyword>
<keyword evidence="2" id="KW-0472">Membrane</keyword>
<sequence length="327" mass="34803">MQARHTPAPPPARTTRIWSRILLSGLFLWVATVLVTFVTGNTNLVPTIVLLGSFLVPVTFVAWAYERAHGDNVTVELLFSAFVTAGVLGVLGASLLERLLLRPSPAMFIGLGAIEEGAKVAALVFVARHMTHRTPRDGLVLGATAGFGFAAFESAGYALNALVSEQGLNLLALVETEILRGLLTPLGHGLWTAIIGCVLFAASAGRRWRVTLGVLATFVGVSLLHALWDAAHGIAVRVTMVLTSLPWQERELRAGQLPELTSAQAHMIALMDWAGLALVSVAGVLWLLWLWSRCPRNGHPAGSRGGAQPQRGAREADRPDGDAGING</sequence>
<comment type="caution">
    <text evidence="3">The sequence shown here is derived from an EMBL/GenBank/DDBJ whole genome shotgun (WGS) entry which is preliminary data.</text>
</comment>
<feature type="transmembrane region" description="Helical" evidence="2">
    <location>
        <begin position="44"/>
        <end position="65"/>
    </location>
</feature>
<dbReference type="RefSeq" id="WP_246437277.1">
    <property type="nucleotide sequence ID" value="NZ_JACHJT010000001.1"/>
</dbReference>
<proteinExistence type="predicted"/>
<dbReference type="PANTHER" id="PTHR36844:SF1">
    <property type="entry name" value="PROTEASE PRSW"/>
    <property type="match status" value="1"/>
</dbReference>
<dbReference type="Proteomes" id="UP000523007">
    <property type="component" value="Unassembled WGS sequence"/>
</dbReference>
<dbReference type="Pfam" id="PF13367">
    <property type="entry name" value="PrsW-protease"/>
    <property type="match status" value="1"/>
</dbReference>
<dbReference type="PANTHER" id="PTHR36844">
    <property type="entry name" value="PROTEASE PRSW"/>
    <property type="match status" value="1"/>
</dbReference>
<feature type="transmembrane region" description="Helical" evidence="2">
    <location>
        <begin position="77"/>
        <end position="96"/>
    </location>
</feature>
<gene>
    <name evidence="3" type="ORF">F4561_005051</name>
</gene>
<feature type="compositionally biased region" description="Basic and acidic residues" evidence="1">
    <location>
        <begin position="312"/>
        <end position="321"/>
    </location>
</feature>
<organism evidence="3 4">
    <name type="scientific">Lipingzhangella halophila</name>
    <dbReference type="NCBI Taxonomy" id="1783352"/>
    <lineage>
        <taxon>Bacteria</taxon>
        <taxon>Bacillati</taxon>
        <taxon>Actinomycetota</taxon>
        <taxon>Actinomycetes</taxon>
        <taxon>Streptosporangiales</taxon>
        <taxon>Nocardiopsidaceae</taxon>
        <taxon>Lipingzhangella</taxon>
    </lineage>
</organism>
<name>A0A7W7W4W3_9ACTN</name>
<dbReference type="GO" id="GO:0008233">
    <property type="term" value="F:peptidase activity"/>
    <property type="evidence" value="ECO:0007669"/>
    <property type="project" value="InterPro"/>
</dbReference>
<dbReference type="AlphaFoldDB" id="A0A7W7W4W3"/>
<feature type="transmembrane region" description="Helical" evidence="2">
    <location>
        <begin position="273"/>
        <end position="291"/>
    </location>
</feature>